<organism evidence="1 2">
    <name type="scientific">Dreissena polymorpha</name>
    <name type="common">Zebra mussel</name>
    <name type="synonym">Mytilus polymorpha</name>
    <dbReference type="NCBI Taxonomy" id="45954"/>
    <lineage>
        <taxon>Eukaryota</taxon>
        <taxon>Metazoa</taxon>
        <taxon>Spiralia</taxon>
        <taxon>Lophotrochozoa</taxon>
        <taxon>Mollusca</taxon>
        <taxon>Bivalvia</taxon>
        <taxon>Autobranchia</taxon>
        <taxon>Heteroconchia</taxon>
        <taxon>Euheterodonta</taxon>
        <taxon>Imparidentia</taxon>
        <taxon>Neoheterodontei</taxon>
        <taxon>Myida</taxon>
        <taxon>Dreissenoidea</taxon>
        <taxon>Dreissenidae</taxon>
        <taxon>Dreissena</taxon>
    </lineage>
</organism>
<keyword evidence="2" id="KW-1185">Reference proteome</keyword>
<evidence type="ECO:0000313" key="2">
    <source>
        <dbReference type="Proteomes" id="UP000828390"/>
    </source>
</evidence>
<comment type="caution">
    <text evidence="1">The sequence shown here is derived from an EMBL/GenBank/DDBJ whole genome shotgun (WGS) entry which is preliminary data.</text>
</comment>
<sequence length="67" mass="7754">MGDDEKVRDTLTKIKTELLRQEYLYTCDCNEGQVVKIRQQLAEIECKLRAMSHSNDEVTHINTVPSD</sequence>
<accession>A0A9D4ECN0</accession>
<evidence type="ECO:0000313" key="1">
    <source>
        <dbReference type="EMBL" id="KAH3777912.1"/>
    </source>
</evidence>
<reference evidence="1" key="2">
    <citation type="submission" date="2020-11" db="EMBL/GenBank/DDBJ databases">
        <authorList>
            <person name="McCartney M.A."/>
            <person name="Auch B."/>
            <person name="Kono T."/>
            <person name="Mallez S."/>
            <person name="Becker A."/>
            <person name="Gohl D.M."/>
            <person name="Silverstein K.A.T."/>
            <person name="Koren S."/>
            <person name="Bechman K.B."/>
            <person name="Herman A."/>
            <person name="Abrahante J.E."/>
            <person name="Garbe J."/>
        </authorList>
    </citation>
    <scope>NUCLEOTIDE SEQUENCE</scope>
    <source>
        <strain evidence="1">Duluth1</strain>
        <tissue evidence="1">Whole animal</tissue>
    </source>
</reference>
<dbReference type="EMBL" id="JAIWYP010000009">
    <property type="protein sequence ID" value="KAH3777912.1"/>
    <property type="molecule type" value="Genomic_DNA"/>
</dbReference>
<dbReference type="Proteomes" id="UP000828390">
    <property type="component" value="Unassembled WGS sequence"/>
</dbReference>
<reference evidence="1" key="1">
    <citation type="journal article" date="2019" name="bioRxiv">
        <title>The Genome of the Zebra Mussel, Dreissena polymorpha: A Resource for Invasive Species Research.</title>
        <authorList>
            <person name="McCartney M.A."/>
            <person name="Auch B."/>
            <person name="Kono T."/>
            <person name="Mallez S."/>
            <person name="Zhang Y."/>
            <person name="Obille A."/>
            <person name="Becker A."/>
            <person name="Abrahante J.E."/>
            <person name="Garbe J."/>
            <person name="Badalamenti J.P."/>
            <person name="Herman A."/>
            <person name="Mangelson H."/>
            <person name="Liachko I."/>
            <person name="Sullivan S."/>
            <person name="Sone E.D."/>
            <person name="Koren S."/>
            <person name="Silverstein K.A.T."/>
            <person name="Beckman K.B."/>
            <person name="Gohl D.M."/>
        </authorList>
    </citation>
    <scope>NUCLEOTIDE SEQUENCE</scope>
    <source>
        <strain evidence="1">Duluth1</strain>
        <tissue evidence="1">Whole animal</tissue>
    </source>
</reference>
<name>A0A9D4ECN0_DREPO</name>
<dbReference type="AlphaFoldDB" id="A0A9D4ECN0"/>
<gene>
    <name evidence="1" type="ORF">DPMN_179361</name>
</gene>
<protein>
    <submittedName>
        <fullName evidence="1">Uncharacterized protein</fullName>
    </submittedName>
</protein>
<proteinExistence type="predicted"/>